<gene>
    <name evidence="8 10" type="primary">dapF</name>
    <name evidence="10" type="ORF">AFCDBAGC_2595</name>
</gene>
<dbReference type="InterPro" id="IPR018510">
    <property type="entry name" value="DAP_epimerase_AS"/>
</dbReference>
<evidence type="ECO:0000256" key="3">
    <source>
        <dbReference type="ARBA" id="ARBA00013080"/>
    </source>
</evidence>
<feature type="binding site" evidence="8">
    <location>
        <position position="17"/>
    </location>
    <ligand>
        <name>substrate</name>
    </ligand>
</feature>
<feature type="binding site" evidence="8">
    <location>
        <begin position="233"/>
        <end position="234"/>
    </location>
    <ligand>
        <name>substrate</name>
    </ligand>
</feature>
<sequence length="296" mass="31992">MSALAHRRFLKMHGAGNAIVVLDLRGTDIRVAPEEARAIAADPASSFDQLMVLHDSASRGADAFMRIYNTDGSESGACGNGTRCVAYAMLDDPAMARPVETGRLVLETVAGRVEVKRVAERSFTVDMGRPRLAWNEIPLRDPFPDTRRIELQIGPIDDPILHSPGAVNMGNPHAVFFTDRDPDTFDLGQIGPMLENHPIFPERANISVAQVRGREAIKLRVWERGAGLTLACGTAACAAVVAASRLRMIGRQATVSLPGGDLFVEWRADDHVLMTGPVFLVAEGRFAPALFAQDAA</sequence>
<dbReference type="RefSeq" id="WP_147829537.1">
    <property type="nucleotide sequence ID" value="NZ_BPQG01000036.1"/>
</dbReference>
<dbReference type="SUPFAM" id="SSF54506">
    <property type="entry name" value="Diaminopimelate epimerase-like"/>
    <property type="match status" value="2"/>
</dbReference>
<dbReference type="Proteomes" id="UP001055117">
    <property type="component" value="Unassembled WGS sequence"/>
</dbReference>
<accession>A0ABQ4QHM5</accession>
<dbReference type="HAMAP" id="MF_00197">
    <property type="entry name" value="DAP_epimerase"/>
    <property type="match status" value="1"/>
</dbReference>
<dbReference type="PROSITE" id="PS01326">
    <property type="entry name" value="DAP_EPIMERASE"/>
    <property type="match status" value="1"/>
</dbReference>
<dbReference type="PANTHER" id="PTHR31689:SF0">
    <property type="entry name" value="DIAMINOPIMELATE EPIMERASE"/>
    <property type="match status" value="1"/>
</dbReference>
<dbReference type="PANTHER" id="PTHR31689">
    <property type="entry name" value="DIAMINOPIMELATE EPIMERASE, CHLOROPLASTIC"/>
    <property type="match status" value="1"/>
</dbReference>
<evidence type="ECO:0000256" key="5">
    <source>
        <dbReference type="ARBA" id="ARBA00023154"/>
    </source>
</evidence>
<dbReference type="EC" id="5.1.1.7" evidence="3 8"/>
<comment type="subunit">
    <text evidence="8">Homodimer.</text>
</comment>
<evidence type="ECO:0000256" key="1">
    <source>
        <dbReference type="ARBA" id="ARBA00005196"/>
    </source>
</evidence>
<feature type="site" description="Could be important to modulate the pK values of the two catalytic cysteine residues" evidence="8">
    <location>
        <position position="223"/>
    </location>
</feature>
<comment type="similarity">
    <text evidence="2 8">Belongs to the diaminopimelate epimerase family.</text>
</comment>
<comment type="function">
    <text evidence="8">Catalyzes the stereoinversion of LL-2,6-diaminopimelate (L,L-DAP) to meso-diaminopimelate (meso-DAP), a precursor of L-lysine and an essential component of the bacterial peptidoglycan.</text>
</comment>
<feature type="binding site" evidence="8">
    <location>
        <position position="205"/>
    </location>
    <ligand>
        <name>substrate</name>
    </ligand>
</feature>
<name>A0ABQ4QHM5_9HYPH</name>
<dbReference type="InterPro" id="IPR001653">
    <property type="entry name" value="DAP_epimerase_DapF"/>
</dbReference>
<feature type="binding site" evidence="8">
    <location>
        <position position="69"/>
    </location>
    <ligand>
        <name>substrate</name>
    </ligand>
</feature>
<evidence type="ECO:0000256" key="8">
    <source>
        <dbReference type="HAMAP-Rule" id="MF_00197"/>
    </source>
</evidence>
<feature type="binding site" evidence="8">
    <location>
        <position position="49"/>
    </location>
    <ligand>
        <name>substrate</name>
    </ligand>
</feature>
<evidence type="ECO:0000313" key="10">
    <source>
        <dbReference type="EMBL" id="GJD44728.1"/>
    </source>
</evidence>
<keyword evidence="5 8" id="KW-0457">Lysine biosynthesis</keyword>
<evidence type="ECO:0000256" key="4">
    <source>
        <dbReference type="ARBA" id="ARBA00022605"/>
    </source>
</evidence>
<comment type="catalytic activity">
    <reaction evidence="7 8">
        <text>(2S,6S)-2,6-diaminopimelate = meso-2,6-diaminopimelate</text>
        <dbReference type="Rhea" id="RHEA:15393"/>
        <dbReference type="ChEBI" id="CHEBI:57609"/>
        <dbReference type="ChEBI" id="CHEBI:57791"/>
        <dbReference type="EC" id="5.1.1.7"/>
    </reaction>
</comment>
<evidence type="ECO:0000256" key="7">
    <source>
        <dbReference type="ARBA" id="ARBA00051712"/>
    </source>
</evidence>
<dbReference type="Pfam" id="PF01678">
    <property type="entry name" value="DAP_epimerase"/>
    <property type="match status" value="2"/>
</dbReference>
<dbReference type="Gene3D" id="3.10.310.10">
    <property type="entry name" value="Diaminopimelate Epimerase, Chain A, domain 1"/>
    <property type="match status" value="2"/>
</dbReference>
<keyword evidence="8" id="KW-0963">Cytoplasm</keyword>
<feature type="binding site" evidence="8">
    <location>
        <position position="171"/>
    </location>
    <ligand>
        <name>substrate</name>
    </ligand>
</feature>
<feature type="active site" evidence="9">
    <location>
        <position position="78"/>
    </location>
</feature>
<evidence type="ECO:0000256" key="6">
    <source>
        <dbReference type="ARBA" id="ARBA00023235"/>
    </source>
</evidence>
<proteinExistence type="inferred from homology"/>
<keyword evidence="6 8" id="KW-0413">Isomerase</keyword>
<comment type="pathway">
    <text evidence="1 8">Amino-acid biosynthesis; L-lysine biosynthesis via DAP pathway; DL-2,6-diaminopimelate from LL-2,6-diaminopimelate: step 1/1.</text>
</comment>
<protein>
    <recommendedName>
        <fullName evidence="3 8">Diaminopimelate epimerase</fullName>
        <shortName evidence="8">DAP epimerase</shortName>
        <ecNumber evidence="3 8">5.1.1.7</ecNumber>
    </recommendedName>
    <alternativeName>
        <fullName evidence="8">PLP-independent amino acid racemase</fullName>
    </alternativeName>
</protein>
<evidence type="ECO:0000256" key="2">
    <source>
        <dbReference type="ARBA" id="ARBA00010219"/>
    </source>
</evidence>
<dbReference type="NCBIfam" id="TIGR00652">
    <property type="entry name" value="DapF"/>
    <property type="match status" value="1"/>
</dbReference>
<feature type="binding site" evidence="8">
    <location>
        <begin position="79"/>
        <end position="80"/>
    </location>
    <ligand>
        <name>substrate</name>
    </ligand>
</feature>
<keyword evidence="4 8" id="KW-0028">Amino-acid biosynthesis</keyword>
<feature type="binding site" evidence="8">
    <location>
        <begin position="223"/>
        <end position="224"/>
    </location>
    <ligand>
        <name>substrate</name>
    </ligand>
</feature>
<evidence type="ECO:0000313" key="11">
    <source>
        <dbReference type="Proteomes" id="UP001055117"/>
    </source>
</evidence>
<evidence type="ECO:0000256" key="9">
    <source>
        <dbReference type="PROSITE-ProRule" id="PRU10125"/>
    </source>
</evidence>
<feature type="site" description="Could be important to modulate the pK values of the two catalytic cysteine residues" evidence="8">
    <location>
        <position position="173"/>
    </location>
</feature>
<comment type="subcellular location">
    <subcellularLocation>
        <location evidence="8">Cytoplasm</location>
    </subcellularLocation>
</comment>
<reference evidence="10 11" key="1">
    <citation type="journal article" date="2021" name="Front. Microbiol.">
        <title>Comprehensive Comparative Genomics and Phenotyping of Methylobacterium Species.</title>
        <authorList>
            <person name="Alessa O."/>
            <person name="Ogura Y."/>
            <person name="Fujitani Y."/>
            <person name="Takami H."/>
            <person name="Hayashi T."/>
            <person name="Sahin N."/>
            <person name="Tani A."/>
        </authorList>
    </citation>
    <scope>NUCLEOTIDE SEQUENCE [LARGE SCALE GENOMIC DNA]</scope>
    <source>
        <strain evidence="10 11">DSM 23679</strain>
    </source>
</reference>
<feature type="active site" description="Proton donor" evidence="8">
    <location>
        <position position="78"/>
    </location>
</feature>
<dbReference type="EMBL" id="BPQG01000036">
    <property type="protein sequence ID" value="GJD44728.1"/>
    <property type="molecule type" value="Genomic_DNA"/>
</dbReference>
<comment type="caution">
    <text evidence="10">The sequence shown here is derived from an EMBL/GenBank/DDBJ whole genome shotgun (WGS) entry which is preliminary data.</text>
</comment>
<feature type="active site" description="Proton acceptor" evidence="8">
    <location>
        <position position="232"/>
    </location>
</feature>
<organism evidence="10 11">
    <name type="scientific">Methylobacterium cerastii</name>
    <dbReference type="NCBI Taxonomy" id="932741"/>
    <lineage>
        <taxon>Bacteria</taxon>
        <taxon>Pseudomonadati</taxon>
        <taxon>Pseudomonadota</taxon>
        <taxon>Alphaproteobacteria</taxon>
        <taxon>Hyphomicrobiales</taxon>
        <taxon>Methylobacteriaceae</taxon>
        <taxon>Methylobacterium</taxon>
    </lineage>
</organism>
<keyword evidence="11" id="KW-1185">Reference proteome</keyword>